<reference evidence="1" key="1">
    <citation type="submission" date="2015-06" db="EMBL/GenBank/DDBJ databases">
        <authorList>
            <person name="Joergensen T."/>
        </authorList>
    </citation>
    <scope>NUCLEOTIDE SEQUENCE</scope>
    <source>
        <plasmid evidence="1">pRGRH0144</plasmid>
        <plasmid evidence="2">pRGRH0309</plasmid>
    </source>
</reference>
<dbReference type="EMBL" id="LN852834">
    <property type="protein sequence ID" value="CRY94066.1"/>
    <property type="molecule type" value="Genomic_DNA"/>
</dbReference>
<accession>A0A0H5PWD6</accession>
<keyword evidence="1" id="KW-0614">Plasmid</keyword>
<dbReference type="EMBL" id="LN852980">
    <property type="protein sequence ID" value="CRY94648.1"/>
    <property type="molecule type" value="Genomic_DNA"/>
</dbReference>
<reference evidence="1" key="2">
    <citation type="submission" date="2015-07" db="EMBL/GenBank/DDBJ databases">
        <title>Plasmids, circular viruses and viroids from rat gut.</title>
        <authorList>
            <person name="Jorgensen T.J."/>
            <person name="Hansen M.A."/>
            <person name="Xu Z."/>
            <person name="Tabak M.A."/>
            <person name="Sorensen S.J."/>
            <person name="Hansen L.H."/>
        </authorList>
    </citation>
    <scope>NUCLEOTIDE SEQUENCE</scope>
    <source>
        <plasmid evidence="1">pRGRH0144</plasmid>
        <plasmid evidence="2">pRGRH0309</plasmid>
    </source>
</reference>
<sequence length="62" mass="6876">MDGGVQMRCLFGDALQQIRHVVGAVEFRSQCDDIATLADAEVIPLVEFGVYLERGFGFLSQR</sequence>
<protein>
    <submittedName>
        <fullName evidence="1">Uncharacterized protein</fullName>
    </submittedName>
</protein>
<proteinExistence type="predicted"/>
<evidence type="ECO:0000313" key="2">
    <source>
        <dbReference type="EMBL" id="CRY94648.1"/>
    </source>
</evidence>
<dbReference type="AlphaFoldDB" id="A0A0H5PWD6"/>
<evidence type="ECO:0000313" key="1">
    <source>
        <dbReference type="EMBL" id="CRY94066.1"/>
    </source>
</evidence>
<organism evidence="1">
    <name type="scientific">uncultured prokaryote</name>
    <dbReference type="NCBI Taxonomy" id="198431"/>
    <lineage>
        <taxon>unclassified sequences</taxon>
        <taxon>environmental samples</taxon>
    </lineage>
</organism>
<geneLocation type="plasmid" evidence="1">
    <name>pRGRH0144</name>
</geneLocation>
<name>A0A0H5PWD6_9ZZZZ</name>
<geneLocation type="plasmid" evidence="2">
    <name>pRGRH0309</name>
</geneLocation>